<dbReference type="SMART" id="SM00283">
    <property type="entry name" value="MA"/>
    <property type="match status" value="1"/>
</dbReference>
<evidence type="ECO:0000256" key="8">
    <source>
        <dbReference type="SAM" id="SignalP"/>
    </source>
</evidence>
<keyword evidence="8" id="KW-0732">Signal</keyword>
<dbReference type="Pfam" id="PF00672">
    <property type="entry name" value="HAMP"/>
    <property type="match status" value="1"/>
</dbReference>
<dbReference type="Pfam" id="PF00015">
    <property type="entry name" value="MCPsignal"/>
    <property type="match status" value="1"/>
</dbReference>
<evidence type="ECO:0000256" key="1">
    <source>
        <dbReference type="ARBA" id="ARBA00004429"/>
    </source>
</evidence>
<accession>M4Z4E0</accession>
<keyword evidence="13" id="KW-1185">Reference proteome</keyword>
<dbReference type="RefSeq" id="WP_015664879.1">
    <property type="nucleotide sequence ID" value="NC_020453.1"/>
</dbReference>
<dbReference type="PROSITE" id="PS50885">
    <property type="entry name" value="HAMP"/>
    <property type="match status" value="1"/>
</dbReference>
<evidence type="ECO:0000259" key="9">
    <source>
        <dbReference type="PROSITE" id="PS50111"/>
    </source>
</evidence>
<dbReference type="STRING" id="1245469.S58_17440"/>
<comment type="similarity">
    <text evidence="4">Belongs to the methyl-accepting chemotaxis (MCP) protein family.</text>
</comment>
<evidence type="ECO:0000256" key="4">
    <source>
        <dbReference type="ARBA" id="ARBA00029447"/>
    </source>
</evidence>
<feature type="transmembrane region" description="Helical" evidence="7">
    <location>
        <begin position="315"/>
        <end position="340"/>
    </location>
</feature>
<dbReference type="SMART" id="SM00304">
    <property type="entry name" value="HAMP"/>
    <property type="match status" value="1"/>
</dbReference>
<dbReference type="KEGG" id="aol:S58_17440"/>
<evidence type="ECO:0000256" key="5">
    <source>
        <dbReference type="PROSITE-ProRule" id="PRU00284"/>
    </source>
</evidence>
<evidence type="ECO:0000256" key="7">
    <source>
        <dbReference type="SAM" id="Phobius"/>
    </source>
</evidence>
<dbReference type="Gene3D" id="6.10.340.10">
    <property type="match status" value="1"/>
</dbReference>
<protein>
    <submittedName>
        <fullName evidence="12">Putative methyl-accepting chemotaxis protein</fullName>
    </submittedName>
</protein>
<dbReference type="InterPro" id="IPR004089">
    <property type="entry name" value="MCPsignal_dom"/>
</dbReference>
<keyword evidence="7" id="KW-0472">Membrane</keyword>
<dbReference type="Proteomes" id="UP000011841">
    <property type="component" value="Chromosome"/>
</dbReference>
<keyword evidence="3 5" id="KW-0807">Transducer</keyword>
<dbReference type="PANTHER" id="PTHR32089">
    <property type="entry name" value="METHYL-ACCEPTING CHEMOTAXIS PROTEIN MCPB"/>
    <property type="match status" value="1"/>
</dbReference>
<feature type="signal peptide" evidence="8">
    <location>
        <begin position="1"/>
        <end position="18"/>
    </location>
</feature>
<sequence length="691" mass="71959">MKIGRLFAVSMLSVAALAIVPAAQNVVGQYRTFVDRAEAIRSVEAFGAILSFAQHVVGHRAPYISPLFQETPATDAQLAAIAKIRQTADTSFAKAKAAVAELSDGKSMGDGLAQAGAKLNDIRTVTDPILSRPLSARDQAIAKGFLPGVSQVAANIDPILDGLADRVAATDASLTTLLNVARTAQDLRIAAGGRAAALSPALSARRQITPAEKAGMDRALGRIETNRDRLQSGVQQLGNPQRLAAALKEANEAYFGRANAVVDKEMATGQADANYSINADQLAEIVVPAIEKFFVLRDASIAEARDHAVASRDSALTMLIIGFVIVSALIALLVGVTLLLRRRVIAPVIALTAVIGEMARGHDDVAIPSSGRDDEISAMAGSLQTFKEALLEKKAAERTATAEAQAKIERGQRVETFTRAFEAAIGEVIEVVSATTTDLEHAADALTTTAGRSLELATVVASASEEASTNVHSVAAAAEEMTTSVDEISRQVHDSARIARDAMEQARRTNDRVGELAKAAARIGDVVELINAIAGQTNLLALNATIEAARAGEAGRGFAVVASEVKALAEQTAKATGEIGQQIGSIQGATHESVGAIKEIGETIARMSEIAAAIASAVEEQSSATREISRNVQQAAHGTQEVSANVTSVRQGADETGSASSNVLAAAKSLGGQSSRLKQEVARFLDSVRAA</sequence>
<organism evidence="12 13">
    <name type="scientific">Bradyrhizobium oligotrophicum S58</name>
    <dbReference type="NCBI Taxonomy" id="1245469"/>
    <lineage>
        <taxon>Bacteria</taxon>
        <taxon>Pseudomonadati</taxon>
        <taxon>Pseudomonadota</taxon>
        <taxon>Alphaproteobacteria</taxon>
        <taxon>Hyphomicrobiales</taxon>
        <taxon>Nitrobacteraceae</taxon>
        <taxon>Bradyrhizobium</taxon>
    </lineage>
</organism>
<feature type="domain" description="T-SNARE coiled-coil homology" evidence="10">
    <location>
        <begin position="587"/>
        <end position="649"/>
    </location>
</feature>
<feature type="compositionally biased region" description="Polar residues" evidence="6">
    <location>
        <begin position="635"/>
        <end position="650"/>
    </location>
</feature>
<feature type="region of interest" description="Disordered" evidence="6">
    <location>
        <begin position="635"/>
        <end position="658"/>
    </location>
</feature>
<comment type="subcellular location">
    <subcellularLocation>
        <location evidence="1">Cell inner membrane</location>
        <topology evidence="1">Multi-pass membrane protein</topology>
    </subcellularLocation>
</comment>
<feature type="domain" description="HAMP" evidence="11">
    <location>
        <begin position="342"/>
        <end position="395"/>
    </location>
</feature>
<dbReference type="OrthoDB" id="8255327at2"/>
<keyword evidence="7" id="KW-0812">Transmembrane</keyword>
<dbReference type="GeneID" id="301815671"/>
<keyword evidence="2" id="KW-0997">Cell inner membrane</keyword>
<dbReference type="GO" id="GO:0006935">
    <property type="term" value="P:chemotaxis"/>
    <property type="evidence" value="ECO:0007669"/>
    <property type="project" value="InterPro"/>
</dbReference>
<dbReference type="HOGENOM" id="CLU_000445_107_27_5"/>
<dbReference type="InterPro" id="IPR003660">
    <property type="entry name" value="HAMP_dom"/>
</dbReference>
<dbReference type="eggNOG" id="COG0840">
    <property type="taxonomic scope" value="Bacteria"/>
</dbReference>
<name>M4Z4E0_9BRAD</name>
<evidence type="ECO:0000256" key="3">
    <source>
        <dbReference type="ARBA" id="ARBA00023224"/>
    </source>
</evidence>
<reference evidence="12 13" key="1">
    <citation type="journal article" date="2013" name="Appl. Environ. Microbiol.">
        <title>Genome analysis suggests that the soil oligotrophic bacterium Agromonas oligotrophica (Bradyrhizobium oligotrophicum) is a nitrogen-fixing symbiont of Aeschynomene indica.</title>
        <authorList>
            <person name="Okubo T."/>
            <person name="Fukushima S."/>
            <person name="Itakura M."/>
            <person name="Oshima K."/>
            <person name="Longtonglang A."/>
            <person name="Teaumroong N."/>
            <person name="Mitsui H."/>
            <person name="Hattori M."/>
            <person name="Hattori R."/>
            <person name="Hattori T."/>
            <person name="Minamisawa K."/>
        </authorList>
    </citation>
    <scope>NUCLEOTIDE SEQUENCE [LARGE SCALE GENOMIC DNA]</scope>
    <source>
        <strain evidence="12 13">S58</strain>
    </source>
</reference>
<dbReference type="GO" id="GO:0007165">
    <property type="term" value="P:signal transduction"/>
    <property type="evidence" value="ECO:0007669"/>
    <property type="project" value="UniProtKB-KW"/>
</dbReference>
<dbReference type="EMBL" id="AP012603">
    <property type="protein sequence ID" value="BAM87751.1"/>
    <property type="molecule type" value="Genomic_DNA"/>
</dbReference>
<evidence type="ECO:0000256" key="2">
    <source>
        <dbReference type="ARBA" id="ARBA00022519"/>
    </source>
</evidence>
<dbReference type="Gene3D" id="1.10.287.950">
    <property type="entry name" value="Methyl-accepting chemotaxis protein"/>
    <property type="match status" value="1"/>
</dbReference>
<evidence type="ECO:0000259" key="10">
    <source>
        <dbReference type="PROSITE" id="PS50192"/>
    </source>
</evidence>
<keyword evidence="7" id="KW-1133">Transmembrane helix</keyword>
<dbReference type="GO" id="GO:0004888">
    <property type="term" value="F:transmembrane signaling receptor activity"/>
    <property type="evidence" value="ECO:0007669"/>
    <property type="project" value="InterPro"/>
</dbReference>
<proteinExistence type="inferred from homology"/>
<dbReference type="AlphaFoldDB" id="M4Z4E0"/>
<dbReference type="SUPFAM" id="SSF58104">
    <property type="entry name" value="Methyl-accepting chemotaxis protein (MCP) signaling domain"/>
    <property type="match status" value="1"/>
</dbReference>
<dbReference type="PANTHER" id="PTHR32089:SF112">
    <property type="entry name" value="LYSOZYME-LIKE PROTEIN-RELATED"/>
    <property type="match status" value="1"/>
</dbReference>
<dbReference type="PRINTS" id="PR00260">
    <property type="entry name" value="CHEMTRNSDUCR"/>
</dbReference>
<keyword evidence="2" id="KW-1003">Cell membrane</keyword>
<dbReference type="PROSITE" id="PS50111">
    <property type="entry name" value="CHEMOTAXIS_TRANSDUC_2"/>
    <property type="match status" value="1"/>
</dbReference>
<gene>
    <name evidence="12" type="ORF">S58_17440</name>
</gene>
<evidence type="ECO:0000259" key="11">
    <source>
        <dbReference type="PROSITE" id="PS50885"/>
    </source>
</evidence>
<dbReference type="PROSITE" id="PS50192">
    <property type="entry name" value="T_SNARE"/>
    <property type="match status" value="1"/>
</dbReference>
<dbReference type="InterPro" id="IPR004090">
    <property type="entry name" value="Chemotax_Me-accpt_rcpt"/>
</dbReference>
<feature type="chain" id="PRO_5004062036" evidence="8">
    <location>
        <begin position="19"/>
        <end position="691"/>
    </location>
</feature>
<dbReference type="GO" id="GO:0005886">
    <property type="term" value="C:plasma membrane"/>
    <property type="evidence" value="ECO:0007669"/>
    <property type="project" value="UniProtKB-SubCell"/>
</dbReference>
<evidence type="ECO:0000313" key="13">
    <source>
        <dbReference type="Proteomes" id="UP000011841"/>
    </source>
</evidence>
<dbReference type="PATRIC" id="fig|1245469.3.peg.1777"/>
<feature type="domain" description="Methyl-accepting transducer" evidence="9">
    <location>
        <begin position="428"/>
        <end position="671"/>
    </location>
</feature>
<dbReference type="InterPro" id="IPR000727">
    <property type="entry name" value="T_SNARE_dom"/>
</dbReference>
<evidence type="ECO:0000313" key="12">
    <source>
        <dbReference type="EMBL" id="BAM87751.1"/>
    </source>
</evidence>
<evidence type="ECO:0000256" key="6">
    <source>
        <dbReference type="SAM" id="MobiDB-lite"/>
    </source>
</evidence>